<dbReference type="GO" id="GO:0005524">
    <property type="term" value="F:ATP binding"/>
    <property type="evidence" value="ECO:0007669"/>
    <property type="project" value="InterPro"/>
</dbReference>
<dbReference type="PROSITE" id="PS51192">
    <property type="entry name" value="HELICASE_ATP_BIND_1"/>
    <property type="match status" value="1"/>
</dbReference>
<dbReference type="InterPro" id="IPR000330">
    <property type="entry name" value="SNF2_N"/>
</dbReference>
<evidence type="ECO:0000259" key="5">
    <source>
        <dbReference type="PROSITE" id="PS51192"/>
    </source>
</evidence>
<dbReference type="PROSITE" id="PS50966">
    <property type="entry name" value="ZF_SWIM"/>
    <property type="match status" value="1"/>
</dbReference>
<dbReference type="CDD" id="cd18793">
    <property type="entry name" value="SF2_C_SNF"/>
    <property type="match status" value="1"/>
</dbReference>
<dbReference type="Pfam" id="PF00271">
    <property type="entry name" value="Helicase_C"/>
    <property type="match status" value="1"/>
</dbReference>
<sequence>MSLAQLLESRFRGDIRFRGQAYIQAERVSIARVSPDDLHGIVRDGVEYQTHLSRQEGELRMFCSCVGDAQAKEPACKHLWATILSVDEGEYLTGVPRAGNIPPFAADTTYTPSHLIEEIEDEFDSLELFKSSPSSSSTAATTSTPAKPSKRQLRDWEVKLQSLRSEMPGSSQSGSTAESREREIFFEIDIVESQKAQQLVIQTSQRQRRSNGQWGKLKPLKLRPNRLEEIEHADDRRILAFLAGGTPERTGWMAQQAEFQTSIFRYRVPYELCSLILPLMSKSARLRYLNSPEKDWTPLVWDDEEAWKLCLVLGQDDEEGTWQLIGEVRRGEEKMQLSECELVLPGGLVATNEAIFQLEDFGAFDWVPMLLGEQQLSAKDGEEQDLVDWLLDMPVLPQLDLPESLQLEEVRPDPIPRLVFRSPRKRGWRHERIQGKIEFEYLGTSVAASNVQWAIVQREEGRCLLRNQELEFEYWSKLNELGFRRLVDHRQSAHDVDIPVSELGRSVRELVSDGWQVQADGKEVRQPASVKFNVRSGIDWFELTADVDFEGRKANFPELLAALTRGDQTIRLDDGSLGILPEEWLQQYGILAGLGTIDEEGLKFSTTQIGIVDALLSAQEFVDFDEKYLELKAKLAAFDGVEERAEPENFGGELRPYQREGLGWLHFLQDYHFGGCLADDMGLGKTVQMLALFQERAASRTKKLPSLVVVPKSLMFNWVQEIQKFATDLTFLEYTGPERSSRFADIPNTDIVLTTYGTLRRDIIEVKEQQFDYVVLDEAQTIKNASSQAAKASRLLKANHRVALSGTPIENHLGDLWSIFEFLNPGMLGRSSIFKTHATDAANAKSRQLISAGVRPFVLRRTKGEVAKDLPEKFEETIYCSMGKRQQELYSELRDHYRDSLLGLVKEQGMGKTRMHVLEALLRLRQAACHPALLDRGSEDDGYAKLDTLIPQLEELIEEGHKSLVFSQFTSMLSIVKKHLDEKGVKYAYLDGQTRKRKQVVDQFQNDEETKVFLISLKAGGLGLNLTAAEYVFLLDPWWNPAVEAQAIDRAHRVGQTNQVFAYRLICRDTVEEKILDLQKKKRELADAILEGENTPLTDLTAEDLEMLLS</sequence>
<feature type="domain" description="SWIM-type" evidence="4">
    <location>
        <begin position="48"/>
        <end position="87"/>
    </location>
</feature>
<dbReference type="EMBL" id="CP036267">
    <property type="protein sequence ID" value="QDT31762.1"/>
    <property type="molecule type" value="Genomic_DNA"/>
</dbReference>
<evidence type="ECO:0000256" key="2">
    <source>
        <dbReference type="PROSITE-ProRule" id="PRU00325"/>
    </source>
</evidence>
<reference evidence="7 8" key="1">
    <citation type="submission" date="2019-02" db="EMBL/GenBank/DDBJ databases">
        <title>Deep-cultivation of Planctomycetes and their phenomic and genomic characterization uncovers novel biology.</title>
        <authorList>
            <person name="Wiegand S."/>
            <person name="Jogler M."/>
            <person name="Boedeker C."/>
            <person name="Pinto D."/>
            <person name="Vollmers J."/>
            <person name="Rivas-Marin E."/>
            <person name="Kohn T."/>
            <person name="Peeters S.H."/>
            <person name="Heuer A."/>
            <person name="Rast P."/>
            <person name="Oberbeckmann S."/>
            <person name="Bunk B."/>
            <person name="Jeske O."/>
            <person name="Meyerdierks A."/>
            <person name="Storesund J.E."/>
            <person name="Kallscheuer N."/>
            <person name="Luecker S."/>
            <person name="Lage O.M."/>
            <person name="Pohl T."/>
            <person name="Merkel B.J."/>
            <person name="Hornburger P."/>
            <person name="Mueller R.-W."/>
            <person name="Bruemmer F."/>
            <person name="Labrenz M."/>
            <person name="Spormann A.M."/>
            <person name="Op den Camp H."/>
            <person name="Overmann J."/>
            <person name="Amann R."/>
            <person name="Jetten M.S.M."/>
            <person name="Mascher T."/>
            <person name="Medema M.H."/>
            <person name="Devos D.P."/>
            <person name="Kaster A.-K."/>
            <person name="Ovreas L."/>
            <person name="Rohde M."/>
            <person name="Galperin M.Y."/>
            <person name="Jogler C."/>
        </authorList>
    </citation>
    <scope>NUCLEOTIDE SEQUENCE [LARGE SCALE GENOMIC DNA]</scope>
    <source>
        <strain evidence="7 8">Mal48</strain>
    </source>
</reference>
<evidence type="ECO:0000313" key="8">
    <source>
        <dbReference type="Proteomes" id="UP000315724"/>
    </source>
</evidence>
<evidence type="ECO:0000313" key="7">
    <source>
        <dbReference type="EMBL" id="QDT31762.1"/>
    </source>
</evidence>
<dbReference type="OrthoDB" id="9814088at2"/>
<dbReference type="InterPro" id="IPR001650">
    <property type="entry name" value="Helicase_C-like"/>
</dbReference>
<evidence type="ECO:0000259" key="4">
    <source>
        <dbReference type="PROSITE" id="PS50966"/>
    </source>
</evidence>
<name>A0A517QJD6_9PLAN</name>
<dbReference type="SMART" id="SM00490">
    <property type="entry name" value="HELICc"/>
    <property type="match status" value="1"/>
</dbReference>
<keyword evidence="2" id="KW-0862">Zinc</keyword>
<dbReference type="RefSeq" id="WP_145196590.1">
    <property type="nucleotide sequence ID" value="NZ_CP036267.1"/>
</dbReference>
<dbReference type="SUPFAM" id="SSF52540">
    <property type="entry name" value="P-loop containing nucleoside triphosphate hydrolases"/>
    <property type="match status" value="2"/>
</dbReference>
<dbReference type="PROSITE" id="PS51194">
    <property type="entry name" value="HELICASE_CTER"/>
    <property type="match status" value="1"/>
</dbReference>
<dbReference type="Gene3D" id="3.40.50.300">
    <property type="entry name" value="P-loop containing nucleotide triphosphate hydrolases"/>
    <property type="match status" value="1"/>
</dbReference>
<organism evidence="7 8">
    <name type="scientific">Thalassoglobus polymorphus</name>
    <dbReference type="NCBI Taxonomy" id="2527994"/>
    <lineage>
        <taxon>Bacteria</taxon>
        <taxon>Pseudomonadati</taxon>
        <taxon>Planctomycetota</taxon>
        <taxon>Planctomycetia</taxon>
        <taxon>Planctomycetales</taxon>
        <taxon>Planctomycetaceae</taxon>
        <taxon>Thalassoglobus</taxon>
    </lineage>
</organism>
<accession>A0A517QJD6</accession>
<evidence type="ECO:0000259" key="6">
    <source>
        <dbReference type="PROSITE" id="PS51194"/>
    </source>
</evidence>
<feature type="domain" description="Helicase ATP-binding" evidence="5">
    <location>
        <begin position="666"/>
        <end position="826"/>
    </location>
</feature>
<keyword evidence="1" id="KW-0378">Hydrolase</keyword>
<dbReference type="Proteomes" id="UP000315724">
    <property type="component" value="Chromosome"/>
</dbReference>
<protein>
    <submittedName>
        <fullName evidence="7">ATP-dependent helicase HepA</fullName>
    </submittedName>
</protein>
<dbReference type="GO" id="GO:0008270">
    <property type="term" value="F:zinc ion binding"/>
    <property type="evidence" value="ECO:0007669"/>
    <property type="project" value="UniProtKB-KW"/>
</dbReference>
<dbReference type="KEGG" id="tpol:Mal48_09980"/>
<dbReference type="InterPro" id="IPR049730">
    <property type="entry name" value="SNF2/RAD54-like_C"/>
</dbReference>
<keyword evidence="7" id="KW-0347">Helicase</keyword>
<dbReference type="GO" id="GO:0004386">
    <property type="term" value="F:helicase activity"/>
    <property type="evidence" value="ECO:0007669"/>
    <property type="project" value="UniProtKB-KW"/>
</dbReference>
<dbReference type="Gene3D" id="3.40.50.10810">
    <property type="entry name" value="Tandem AAA-ATPase domain"/>
    <property type="match status" value="1"/>
</dbReference>
<keyword evidence="2" id="KW-0863">Zinc-finger</keyword>
<dbReference type="GO" id="GO:0016787">
    <property type="term" value="F:hydrolase activity"/>
    <property type="evidence" value="ECO:0007669"/>
    <property type="project" value="UniProtKB-KW"/>
</dbReference>
<dbReference type="InterPro" id="IPR014001">
    <property type="entry name" value="Helicase_ATP-bd"/>
</dbReference>
<dbReference type="Pfam" id="PF00176">
    <property type="entry name" value="SNF2-rel_dom"/>
    <property type="match status" value="1"/>
</dbReference>
<dbReference type="InterPro" id="IPR027417">
    <property type="entry name" value="P-loop_NTPase"/>
</dbReference>
<dbReference type="AlphaFoldDB" id="A0A517QJD6"/>
<evidence type="ECO:0000256" key="1">
    <source>
        <dbReference type="ARBA" id="ARBA00022801"/>
    </source>
</evidence>
<feature type="domain" description="Helicase C-terminal" evidence="6">
    <location>
        <begin position="945"/>
        <end position="1101"/>
    </location>
</feature>
<dbReference type="SMART" id="SM00487">
    <property type="entry name" value="DEXDc"/>
    <property type="match status" value="1"/>
</dbReference>
<gene>
    <name evidence="7" type="ORF">Mal48_09980</name>
</gene>
<dbReference type="CDD" id="cd18012">
    <property type="entry name" value="DEXQc_arch_SWI2_SNF2"/>
    <property type="match status" value="1"/>
</dbReference>
<dbReference type="PANTHER" id="PTHR10799">
    <property type="entry name" value="SNF2/RAD54 HELICASE FAMILY"/>
    <property type="match status" value="1"/>
</dbReference>
<keyword evidence="8" id="KW-1185">Reference proteome</keyword>
<proteinExistence type="predicted"/>
<evidence type="ECO:0000256" key="3">
    <source>
        <dbReference type="SAM" id="MobiDB-lite"/>
    </source>
</evidence>
<feature type="region of interest" description="Disordered" evidence="3">
    <location>
        <begin position="129"/>
        <end position="154"/>
    </location>
</feature>
<dbReference type="InterPro" id="IPR007527">
    <property type="entry name" value="Znf_SWIM"/>
</dbReference>
<keyword evidence="2" id="KW-0479">Metal-binding</keyword>
<feature type="compositionally biased region" description="Low complexity" evidence="3">
    <location>
        <begin position="130"/>
        <end position="147"/>
    </location>
</feature>
<keyword evidence="7" id="KW-0547">Nucleotide-binding</keyword>
<keyword evidence="7" id="KW-0067">ATP-binding</keyword>
<dbReference type="InterPro" id="IPR038718">
    <property type="entry name" value="SNF2-like_sf"/>
</dbReference>